<evidence type="ECO:0008006" key="3">
    <source>
        <dbReference type="Google" id="ProtNLM"/>
    </source>
</evidence>
<evidence type="ECO:0000313" key="1">
    <source>
        <dbReference type="EMBL" id="MFB2619920.1"/>
    </source>
</evidence>
<organism evidence="1 2">
    <name type="scientific">Shewanella mangrovisoli</name>
    <dbReference type="NCBI Taxonomy" id="2864211"/>
    <lineage>
        <taxon>Bacteria</taxon>
        <taxon>Pseudomonadati</taxon>
        <taxon>Pseudomonadota</taxon>
        <taxon>Gammaproteobacteria</taxon>
        <taxon>Alteromonadales</taxon>
        <taxon>Shewanellaceae</taxon>
        <taxon>Shewanella</taxon>
    </lineage>
</organism>
<protein>
    <recommendedName>
        <fullName evidence="3">Secreted protein</fullName>
    </recommendedName>
</protein>
<gene>
    <name evidence="1" type="ORF">ACE02W_08915</name>
</gene>
<dbReference type="Proteomes" id="UP001576708">
    <property type="component" value="Unassembled WGS sequence"/>
</dbReference>
<dbReference type="RefSeq" id="WP_088211121.1">
    <property type="nucleotide sequence ID" value="NZ_JBCATE010000002.1"/>
</dbReference>
<keyword evidence="2" id="KW-1185">Reference proteome</keyword>
<evidence type="ECO:0000313" key="2">
    <source>
        <dbReference type="Proteomes" id="UP001576708"/>
    </source>
</evidence>
<dbReference type="EMBL" id="JBHFGU010000002">
    <property type="protein sequence ID" value="MFB2619920.1"/>
    <property type="molecule type" value="Genomic_DNA"/>
</dbReference>
<reference evidence="1 2" key="1">
    <citation type="submission" date="2024-09" db="EMBL/GenBank/DDBJ databases">
        <authorList>
            <person name="Zhang Y."/>
        </authorList>
    </citation>
    <scope>NUCLEOTIDE SEQUENCE [LARGE SCALE GENOMIC DNA]</scope>
    <source>
        <strain evidence="1 2">ZJ318</strain>
    </source>
</reference>
<proteinExistence type="predicted"/>
<name>A0ABV4VI03_9GAMM</name>
<accession>A0ABV4VI03</accession>
<comment type="caution">
    <text evidence="1">The sequence shown here is derived from an EMBL/GenBank/DDBJ whole genome shotgun (WGS) entry which is preliminary data.</text>
</comment>
<sequence>MILTRVQTSAKQRTEFRLLVAIRFACLMAIAKGHQNPMDCPRVQARCSDLTKHFAYNHPSPAFHSQYIGRIGELGNSFGLRFNEPKQGLFGTVTVWRNDQAPTNVHQLAC</sequence>